<evidence type="ECO:0000313" key="2">
    <source>
        <dbReference type="Proteomes" id="UP000294901"/>
    </source>
</evidence>
<name>A0A4R6JP95_9ACTN</name>
<dbReference type="Proteomes" id="UP000294901">
    <property type="component" value="Unassembled WGS sequence"/>
</dbReference>
<comment type="caution">
    <text evidence="1">The sequence shown here is derived from an EMBL/GenBank/DDBJ whole genome shotgun (WGS) entry which is preliminary data.</text>
</comment>
<organism evidence="1 2">
    <name type="scientific">Paractinoplanes brasiliensis</name>
    <dbReference type="NCBI Taxonomy" id="52695"/>
    <lineage>
        <taxon>Bacteria</taxon>
        <taxon>Bacillati</taxon>
        <taxon>Actinomycetota</taxon>
        <taxon>Actinomycetes</taxon>
        <taxon>Micromonosporales</taxon>
        <taxon>Micromonosporaceae</taxon>
        <taxon>Paractinoplanes</taxon>
    </lineage>
</organism>
<protein>
    <submittedName>
        <fullName evidence="1">Uncharacterized protein</fullName>
    </submittedName>
</protein>
<reference evidence="1 2" key="1">
    <citation type="submission" date="2019-03" db="EMBL/GenBank/DDBJ databases">
        <title>Sequencing the genomes of 1000 actinobacteria strains.</title>
        <authorList>
            <person name="Klenk H.-P."/>
        </authorList>
    </citation>
    <scope>NUCLEOTIDE SEQUENCE [LARGE SCALE GENOMIC DNA]</scope>
    <source>
        <strain evidence="1 2">DSM 43805</strain>
    </source>
</reference>
<sequence length="350" mass="39277">MRGEGFQRLFDGVMRTVHGRNYRNTASLGNLGDQGCDGYLFEERTVFACYGPDPYFRIKEAVAKMRADLAVAVRHLEIPGFMQKWIFVVNYPGTHPLLINEAISGSVDGLECEVWSRTDIVDLLMADARRQPLVSEFGSIPKEAKSVGRAYVVPESTQLPRRCAEAAIRLIRARLKCERSNYRSALSYWSKSVAADPFGALVAQTQLLLGSMAAMAMAGYLNPEKLQVGPLLREAEMSRSTWRADGQRAWNLMMVVLHSVDDHIQRKDDDAAPDVDPIGDDLEKLIATVVCGNRLALGLIRLYSRKSGQFETECLDEAWEWMLRIPVMATREEYQRRAAELKATGLLDTI</sequence>
<accession>A0A4R6JP95</accession>
<evidence type="ECO:0000313" key="1">
    <source>
        <dbReference type="EMBL" id="TDO38240.1"/>
    </source>
</evidence>
<dbReference type="EMBL" id="SNWR01000001">
    <property type="protein sequence ID" value="TDO38240.1"/>
    <property type="molecule type" value="Genomic_DNA"/>
</dbReference>
<dbReference type="AlphaFoldDB" id="A0A4R6JP95"/>
<proteinExistence type="predicted"/>
<keyword evidence="2" id="KW-1185">Reference proteome</keyword>
<gene>
    <name evidence="1" type="ORF">C8E87_1890</name>
</gene>